<keyword evidence="5" id="KW-0238">DNA-binding</keyword>
<organism evidence="11 12">
    <name type="scientific">Desulfatibacillum alkenivorans DSM 16219</name>
    <dbReference type="NCBI Taxonomy" id="1121393"/>
    <lineage>
        <taxon>Bacteria</taxon>
        <taxon>Pseudomonadati</taxon>
        <taxon>Thermodesulfobacteriota</taxon>
        <taxon>Desulfobacteria</taxon>
        <taxon>Desulfobacterales</taxon>
        <taxon>Desulfatibacillaceae</taxon>
        <taxon>Desulfatibacillum</taxon>
    </lineage>
</organism>
<evidence type="ECO:0000256" key="8">
    <source>
        <dbReference type="PROSITE-ProRule" id="PRU00169"/>
    </source>
</evidence>
<dbReference type="GO" id="GO:0043709">
    <property type="term" value="P:cell adhesion involved in single-species biofilm formation"/>
    <property type="evidence" value="ECO:0007669"/>
    <property type="project" value="TreeGrafter"/>
</dbReference>
<name>A0A1M6RHG3_9BACT</name>
<evidence type="ECO:0000256" key="7">
    <source>
        <dbReference type="ARBA" id="ARBA00034247"/>
    </source>
</evidence>
<evidence type="ECO:0000313" key="11">
    <source>
        <dbReference type="EMBL" id="SHK31882.1"/>
    </source>
</evidence>
<comment type="catalytic activity">
    <reaction evidence="7">
        <text>2 GTP = 3',3'-c-di-GMP + 2 diphosphate</text>
        <dbReference type="Rhea" id="RHEA:24898"/>
        <dbReference type="ChEBI" id="CHEBI:33019"/>
        <dbReference type="ChEBI" id="CHEBI:37565"/>
        <dbReference type="ChEBI" id="CHEBI:58805"/>
        <dbReference type="EC" id="2.7.7.65"/>
    </reaction>
</comment>
<evidence type="ECO:0000256" key="4">
    <source>
        <dbReference type="ARBA" id="ARBA00023015"/>
    </source>
</evidence>
<dbReference type="Pfam" id="PF00072">
    <property type="entry name" value="Response_reg"/>
    <property type="match status" value="1"/>
</dbReference>
<dbReference type="EC" id="2.7.7.65" evidence="1"/>
<sequence>MANILVIDDSRLIAHVAKNMLTARGHEVTVATNGEEGLEAVATIKPDLILLDLIMPGMDGYAVCEKIKGSPATADIPVIMLTSKAETADKVRGLEAGASDYVTKPFEEGELVARVNTHLRIKELYESLQETNRQLQELANRDGLTGLYNHRYFQDAMTKDFQRAMRYHESLSCVLCDIDYFKKFNDTYGHQTGDIVLSTLARIVEDSLRDTDLAARYGGEEFALVLYHTPAAAAFMVAERLRESVEQHEFIANDLSLSVTISVGVATYPHPDIPDHKTLIECADKALYKAKENGRNQVISF</sequence>
<dbReference type="PROSITE" id="PS50887">
    <property type="entry name" value="GGDEF"/>
    <property type="match status" value="1"/>
</dbReference>
<dbReference type="AlphaFoldDB" id="A0A1M6RHG3"/>
<evidence type="ECO:0000256" key="1">
    <source>
        <dbReference type="ARBA" id="ARBA00012528"/>
    </source>
</evidence>
<evidence type="ECO:0000313" key="12">
    <source>
        <dbReference type="Proteomes" id="UP000183994"/>
    </source>
</evidence>
<accession>A0A1M6RHG3</accession>
<dbReference type="Pfam" id="PF00990">
    <property type="entry name" value="GGDEF"/>
    <property type="match status" value="1"/>
</dbReference>
<dbReference type="GO" id="GO:0005886">
    <property type="term" value="C:plasma membrane"/>
    <property type="evidence" value="ECO:0007669"/>
    <property type="project" value="TreeGrafter"/>
</dbReference>
<gene>
    <name evidence="11" type="ORF">SAMN02745216_03260</name>
</gene>
<dbReference type="Gene3D" id="3.30.70.270">
    <property type="match status" value="1"/>
</dbReference>
<keyword evidence="12" id="KW-1185">Reference proteome</keyword>
<dbReference type="GO" id="GO:0003677">
    <property type="term" value="F:DNA binding"/>
    <property type="evidence" value="ECO:0007669"/>
    <property type="project" value="UniProtKB-KW"/>
</dbReference>
<dbReference type="SMART" id="SM00267">
    <property type="entry name" value="GGDEF"/>
    <property type="match status" value="1"/>
</dbReference>
<dbReference type="CDD" id="cd01949">
    <property type="entry name" value="GGDEF"/>
    <property type="match status" value="1"/>
</dbReference>
<dbReference type="Gene3D" id="3.40.50.2300">
    <property type="match status" value="1"/>
</dbReference>
<dbReference type="RefSeq" id="WP_073477324.1">
    <property type="nucleotide sequence ID" value="NZ_FQZU01000022.1"/>
</dbReference>
<dbReference type="PANTHER" id="PTHR45138">
    <property type="entry name" value="REGULATORY COMPONENTS OF SENSORY TRANSDUCTION SYSTEM"/>
    <property type="match status" value="1"/>
</dbReference>
<dbReference type="GO" id="GO:1902201">
    <property type="term" value="P:negative regulation of bacterial-type flagellum-dependent cell motility"/>
    <property type="evidence" value="ECO:0007669"/>
    <property type="project" value="TreeGrafter"/>
</dbReference>
<evidence type="ECO:0000256" key="3">
    <source>
        <dbReference type="ARBA" id="ARBA00023012"/>
    </source>
</evidence>
<keyword evidence="2 8" id="KW-0597">Phosphoprotein</keyword>
<dbReference type="OrthoDB" id="9778432at2"/>
<dbReference type="NCBIfam" id="TIGR00254">
    <property type="entry name" value="GGDEF"/>
    <property type="match status" value="1"/>
</dbReference>
<dbReference type="SUPFAM" id="SSF55073">
    <property type="entry name" value="Nucleotide cyclase"/>
    <property type="match status" value="1"/>
</dbReference>
<feature type="modified residue" description="4-aspartylphosphate" evidence="8">
    <location>
        <position position="52"/>
    </location>
</feature>
<dbReference type="Proteomes" id="UP000183994">
    <property type="component" value="Unassembled WGS sequence"/>
</dbReference>
<dbReference type="InterPro" id="IPR001789">
    <property type="entry name" value="Sig_transdc_resp-reg_receiver"/>
</dbReference>
<dbReference type="FunFam" id="3.30.70.270:FF:000001">
    <property type="entry name" value="Diguanylate cyclase domain protein"/>
    <property type="match status" value="1"/>
</dbReference>
<keyword evidence="6" id="KW-0804">Transcription</keyword>
<dbReference type="SMART" id="SM00448">
    <property type="entry name" value="REC"/>
    <property type="match status" value="1"/>
</dbReference>
<feature type="domain" description="Response regulatory" evidence="9">
    <location>
        <begin position="3"/>
        <end position="119"/>
    </location>
</feature>
<dbReference type="PANTHER" id="PTHR45138:SF9">
    <property type="entry name" value="DIGUANYLATE CYCLASE DGCM-RELATED"/>
    <property type="match status" value="1"/>
</dbReference>
<dbReference type="InterPro" id="IPR029787">
    <property type="entry name" value="Nucleotide_cyclase"/>
</dbReference>
<dbReference type="SUPFAM" id="SSF52172">
    <property type="entry name" value="CheY-like"/>
    <property type="match status" value="1"/>
</dbReference>
<dbReference type="GO" id="GO:0000160">
    <property type="term" value="P:phosphorelay signal transduction system"/>
    <property type="evidence" value="ECO:0007669"/>
    <property type="project" value="UniProtKB-KW"/>
</dbReference>
<keyword evidence="4" id="KW-0805">Transcription regulation</keyword>
<dbReference type="InterPro" id="IPR050469">
    <property type="entry name" value="Diguanylate_Cyclase"/>
</dbReference>
<protein>
    <recommendedName>
        <fullName evidence="1">diguanylate cyclase</fullName>
        <ecNumber evidence="1">2.7.7.65</ecNumber>
    </recommendedName>
</protein>
<dbReference type="InterPro" id="IPR011006">
    <property type="entry name" value="CheY-like_superfamily"/>
</dbReference>
<dbReference type="FunFam" id="3.40.50.2300:FF:000001">
    <property type="entry name" value="DNA-binding response regulator PhoB"/>
    <property type="match status" value="1"/>
</dbReference>
<dbReference type="InterPro" id="IPR043128">
    <property type="entry name" value="Rev_trsase/Diguanyl_cyclase"/>
</dbReference>
<dbReference type="GO" id="GO:0052621">
    <property type="term" value="F:diguanylate cyclase activity"/>
    <property type="evidence" value="ECO:0007669"/>
    <property type="project" value="UniProtKB-EC"/>
</dbReference>
<reference evidence="12" key="1">
    <citation type="submission" date="2016-11" db="EMBL/GenBank/DDBJ databases">
        <authorList>
            <person name="Varghese N."/>
            <person name="Submissions S."/>
        </authorList>
    </citation>
    <scope>NUCLEOTIDE SEQUENCE [LARGE SCALE GENOMIC DNA]</scope>
    <source>
        <strain evidence="12">DSM 16219</strain>
    </source>
</reference>
<dbReference type="STRING" id="1121393.SAMN02745216_03260"/>
<dbReference type="InterPro" id="IPR000160">
    <property type="entry name" value="GGDEF_dom"/>
</dbReference>
<proteinExistence type="predicted"/>
<evidence type="ECO:0000256" key="6">
    <source>
        <dbReference type="ARBA" id="ARBA00023163"/>
    </source>
</evidence>
<evidence type="ECO:0000256" key="5">
    <source>
        <dbReference type="ARBA" id="ARBA00023125"/>
    </source>
</evidence>
<dbReference type="EMBL" id="FQZU01000022">
    <property type="protein sequence ID" value="SHK31882.1"/>
    <property type="molecule type" value="Genomic_DNA"/>
</dbReference>
<evidence type="ECO:0000259" key="9">
    <source>
        <dbReference type="PROSITE" id="PS50110"/>
    </source>
</evidence>
<feature type="domain" description="GGDEF" evidence="10">
    <location>
        <begin position="169"/>
        <end position="301"/>
    </location>
</feature>
<keyword evidence="3" id="KW-0902">Two-component regulatory system</keyword>
<evidence type="ECO:0000256" key="2">
    <source>
        <dbReference type="ARBA" id="ARBA00022553"/>
    </source>
</evidence>
<dbReference type="PROSITE" id="PS50110">
    <property type="entry name" value="RESPONSE_REGULATORY"/>
    <property type="match status" value="1"/>
</dbReference>
<evidence type="ECO:0000259" key="10">
    <source>
        <dbReference type="PROSITE" id="PS50887"/>
    </source>
</evidence>